<dbReference type="InterPro" id="IPR050065">
    <property type="entry name" value="GlmU-like"/>
</dbReference>
<name>A0A2M7H3G1_9BACT</name>
<dbReference type="Gene3D" id="3.90.550.10">
    <property type="entry name" value="Spore Coat Polysaccharide Biosynthesis Protein SpsA, Chain A"/>
    <property type="match status" value="1"/>
</dbReference>
<dbReference type="PANTHER" id="PTHR43584">
    <property type="entry name" value="NUCLEOTIDYL TRANSFERASE"/>
    <property type="match status" value="1"/>
</dbReference>
<evidence type="ECO:0000259" key="3">
    <source>
        <dbReference type="Pfam" id="PF12804"/>
    </source>
</evidence>
<evidence type="ECO:0000256" key="2">
    <source>
        <dbReference type="ARBA" id="ARBA00022695"/>
    </source>
</evidence>
<reference evidence="4 5" key="1">
    <citation type="submission" date="2017-09" db="EMBL/GenBank/DDBJ databases">
        <title>Depth-based differentiation of microbial function through sediment-hosted aquifers and enrichment of novel symbionts in the deep terrestrial subsurface.</title>
        <authorList>
            <person name="Probst A.J."/>
            <person name="Ladd B."/>
            <person name="Jarett J.K."/>
            <person name="Geller-Mcgrath D.E."/>
            <person name="Sieber C.M."/>
            <person name="Emerson J.B."/>
            <person name="Anantharaman K."/>
            <person name="Thomas B.C."/>
            <person name="Malmstrom R."/>
            <person name="Stieglmeier M."/>
            <person name="Klingl A."/>
            <person name="Woyke T."/>
            <person name="Ryan C.M."/>
            <person name="Banfield J.F."/>
        </authorList>
    </citation>
    <scope>NUCLEOTIDE SEQUENCE [LARGE SCALE GENOMIC DNA]</scope>
    <source>
        <strain evidence="4">CG15_BIG_FIL_POST_REV_8_21_14_020_45_12</strain>
    </source>
</reference>
<gene>
    <name evidence="4" type="ORF">COW24_03695</name>
</gene>
<protein>
    <submittedName>
        <fullName evidence="4">UDP-N-acetylglucosamine pyrophosphorylase</fullName>
    </submittedName>
</protein>
<dbReference type="AlphaFoldDB" id="A0A2M7H3G1"/>
<dbReference type="CDD" id="cd02523">
    <property type="entry name" value="PC_cytidylyltransferase"/>
    <property type="match status" value="1"/>
</dbReference>
<keyword evidence="1" id="KW-0808">Transferase</keyword>
<dbReference type="InterPro" id="IPR025877">
    <property type="entry name" value="MobA-like_NTP_Trfase"/>
</dbReference>
<dbReference type="SUPFAM" id="SSF53448">
    <property type="entry name" value="Nucleotide-diphospho-sugar transferases"/>
    <property type="match status" value="1"/>
</dbReference>
<dbReference type="GO" id="GO:0016779">
    <property type="term" value="F:nucleotidyltransferase activity"/>
    <property type="evidence" value="ECO:0007669"/>
    <property type="project" value="UniProtKB-KW"/>
</dbReference>
<evidence type="ECO:0000313" key="5">
    <source>
        <dbReference type="Proteomes" id="UP000230292"/>
    </source>
</evidence>
<evidence type="ECO:0000313" key="4">
    <source>
        <dbReference type="EMBL" id="PIW36762.1"/>
    </source>
</evidence>
<accession>A0A2M7H3G1</accession>
<dbReference type="EMBL" id="PFGC01000041">
    <property type="protein sequence ID" value="PIW36762.1"/>
    <property type="molecule type" value="Genomic_DNA"/>
</dbReference>
<evidence type="ECO:0000256" key="1">
    <source>
        <dbReference type="ARBA" id="ARBA00022679"/>
    </source>
</evidence>
<dbReference type="InterPro" id="IPR029044">
    <property type="entry name" value="Nucleotide-diphossugar_trans"/>
</dbReference>
<sequence length="227" mass="25236">MRAVILAAGMGTRLGGDVPKPLTPLMADRTIIDLQIAKLEPLVGRDNITVVIGYEQEQFMDRFPDLNFVINEQYQFTNTAKSLLLALKTISNESVLWMNGDIFFDDSVLDYLTQASGSTCLVDTKQCGEEEIKYTTNERGTIDQLSKQVQNAEGEALGINLIEATDLSLFTEQLESVGDNDYFEKALEELTTSGRLELTPVDIETAFCQEIDFPEDLAQVQAHLEAN</sequence>
<keyword evidence="2" id="KW-0548">Nucleotidyltransferase</keyword>
<comment type="caution">
    <text evidence="4">The sequence shown here is derived from an EMBL/GenBank/DDBJ whole genome shotgun (WGS) entry which is preliminary data.</text>
</comment>
<dbReference type="Proteomes" id="UP000230292">
    <property type="component" value="Unassembled WGS sequence"/>
</dbReference>
<proteinExistence type="predicted"/>
<feature type="domain" description="MobA-like NTP transferase" evidence="3">
    <location>
        <begin position="3"/>
        <end position="122"/>
    </location>
</feature>
<dbReference type="PANTHER" id="PTHR43584:SF8">
    <property type="entry name" value="N-ACETYLMURAMATE ALPHA-1-PHOSPHATE URIDYLYLTRANSFERASE"/>
    <property type="match status" value="1"/>
</dbReference>
<dbReference type="Pfam" id="PF12804">
    <property type="entry name" value="NTP_transf_3"/>
    <property type="match status" value="1"/>
</dbReference>
<organism evidence="4 5">
    <name type="scientific">Candidatus Kerfeldbacteria bacterium CG15_BIG_FIL_POST_REV_8_21_14_020_45_12</name>
    <dbReference type="NCBI Taxonomy" id="2014247"/>
    <lineage>
        <taxon>Bacteria</taxon>
        <taxon>Candidatus Kerfeldiibacteriota</taxon>
    </lineage>
</organism>